<dbReference type="GO" id="GO:0015031">
    <property type="term" value="P:protein transport"/>
    <property type="evidence" value="ECO:0007669"/>
    <property type="project" value="UniProtKB-KW"/>
</dbReference>
<proteinExistence type="predicted"/>
<dbReference type="SMART" id="SM00312">
    <property type="entry name" value="PX"/>
    <property type="match status" value="1"/>
</dbReference>
<dbReference type="Pfam" id="PF00787">
    <property type="entry name" value="PX"/>
    <property type="match status" value="1"/>
</dbReference>
<evidence type="ECO:0000256" key="3">
    <source>
        <dbReference type="ARBA" id="ARBA00022753"/>
    </source>
</evidence>
<organism evidence="9 10">
    <name type="scientific">Dicentrarchus labrax</name>
    <name type="common">European seabass</name>
    <name type="synonym">Morone labrax</name>
    <dbReference type="NCBI Taxonomy" id="13489"/>
    <lineage>
        <taxon>Eukaryota</taxon>
        <taxon>Metazoa</taxon>
        <taxon>Chordata</taxon>
        <taxon>Craniata</taxon>
        <taxon>Vertebrata</taxon>
        <taxon>Euteleostomi</taxon>
        <taxon>Actinopterygii</taxon>
        <taxon>Neopterygii</taxon>
        <taxon>Teleostei</taxon>
        <taxon>Neoteleostei</taxon>
        <taxon>Acanthomorphata</taxon>
        <taxon>Eupercaria</taxon>
        <taxon>Moronidae</taxon>
        <taxon>Dicentrarchus</taxon>
    </lineage>
</organism>
<sequence length="446" mass="49433">MASRLLDRLKRSLFKDGQGAGPEQEAGGVREEEEFKEDSWEAELEEEDECVTERLGGTLCFDSGGGGGAAEDGGDGGEGSGLDSDSDFLGESMEEGLSSTDTSPVGVSPVAPSPSSLLTRQLQESWRSLRGLGGGSPTPAGRRLTDSLLFEVTDAGVVQDGSSKYVLYTIHVIQSGGSDKTPAIITRRYSDFQRLHATLRRNHGDQMERVCFPRKKLRRNFTAETIAKRSRAFEQYLSHLCSLSALRGALCVRQFFYLTDLQAGQLFIRVGRYQEALGPLLNAKRLQQKLGWASYYDNQAQAPPPASSHWFFTLVGLSSCFQAVDQLEEARDHCDHALRVLTPAETQTDTEDGPLPPEEKPLPSEDKPLPPCEKTDVSRQSGDRPHPLLLPLLQAVVRLSWQTGRDKRHWEELLRHLEEQRAELDNQPTIKEFLVKHNLEESEGEG</sequence>
<dbReference type="OrthoDB" id="5975050at2759"/>
<dbReference type="Gene3D" id="3.30.1520.10">
    <property type="entry name" value="Phox-like domain"/>
    <property type="match status" value="1"/>
</dbReference>
<keyword evidence="3" id="KW-0967">Endosome</keyword>
<dbReference type="OMA" id="DQMERVC"/>
<feature type="compositionally biased region" description="Low complexity" evidence="7">
    <location>
        <begin position="103"/>
        <end position="116"/>
    </location>
</feature>
<dbReference type="InterPro" id="IPR036871">
    <property type="entry name" value="PX_dom_sf"/>
</dbReference>
<dbReference type="PROSITE" id="PS50195">
    <property type="entry name" value="PX"/>
    <property type="match status" value="1"/>
</dbReference>
<keyword evidence="4" id="KW-0653">Protein transport</keyword>
<keyword evidence="2" id="KW-0813">Transport</keyword>
<feature type="domain" description="PX" evidence="8">
    <location>
        <begin position="146"/>
        <end position="263"/>
    </location>
</feature>
<feature type="compositionally biased region" description="Gly residues" evidence="7">
    <location>
        <begin position="63"/>
        <end position="80"/>
    </location>
</feature>
<feature type="compositionally biased region" description="Acidic residues" evidence="7">
    <location>
        <begin position="31"/>
        <end position="50"/>
    </location>
</feature>
<evidence type="ECO:0000313" key="9">
    <source>
        <dbReference type="Ensembl" id="ENSDLAP00005072981.1"/>
    </source>
</evidence>
<dbReference type="RefSeq" id="XP_051282565.1">
    <property type="nucleotide sequence ID" value="XM_051426605.1"/>
</dbReference>
<protein>
    <recommendedName>
        <fullName evidence="8">PX domain-containing protein</fullName>
    </recommendedName>
</protein>
<keyword evidence="6" id="KW-0472">Membrane</keyword>
<evidence type="ECO:0000256" key="6">
    <source>
        <dbReference type="ARBA" id="ARBA00023136"/>
    </source>
</evidence>
<reference evidence="9" key="1">
    <citation type="submission" date="2025-08" db="UniProtKB">
        <authorList>
            <consortium name="Ensembl"/>
        </authorList>
    </citation>
    <scope>IDENTIFICATION</scope>
</reference>
<keyword evidence="5" id="KW-0446">Lipid-binding</keyword>
<feature type="compositionally biased region" description="Acidic residues" evidence="7">
    <location>
        <begin position="84"/>
        <end position="94"/>
    </location>
</feature>
<dbReference type="GeneID" id="127378067"/>
<evidence type="ECO:0000313" key="10">
    <source>
        <dbReference type="Proteomes" id="UP000694389"/>
    </source>
</evidence>
<evidence type="ECO:0000256" key="2">
    <source>
        <dbReference type="ARBA" id="ARBA00022448"/>
    </source>
</evidence>
<dbReference type="SUPFAM" id="SSF64268">
    <property type="entry name" value="PX domain"/>
    <property type="match status" value="1"/>
</dbReference>
<dbReference type="InterPro" id="IPR039937">
    <property type="entry name" value="SNX20/SNX21"/>
</dbReference>
<gene>
    <name evidence="9" type="primary">snx21</name>
</gene>
<dbReference type="PANTHER" id="PTHR20939">
    <property type="entry name" value="SORTING NEXIN 20, 21"/>
    <property type="match status" value="1"/>
</dbReference>
<evidence type="ECO:0000256" key="5">
    <source>
        <dbReference type="ARBA" id="ARBA00023121"/>
    </source>
</evidence>
<keyword evidence="10" id="KW-1185">Reference proteome</keyword>
<dbReference type="GO" id="GO:0031901">
    <property type="term" value="C:early endosome membrane"/>
    <property type="evidence" value="ECO:0007669"/>
    <property type="project" value="UniProtKB-SubCell"/>
</dbReference>
<feature type="region of interest" description="Disordered" evidence="7">
    <location>
        <begin position="341"/>
        <end position="385"/>
    </location>
</feature>
<dbReference type="AlphaFoldDB" id="A0A8P4G8K7"/>
<accession>A0A8P4G8K7</accession>
<name>A0A8P4G8K7_DICLA</name>
<reference evidence="9" key="2">
    <citation type="submission" date="2025-09" db="UniProtKB">
        <authorList>
            <consortium name="Ensembl"/>
        </authorList>
    </citation>
    <scope>IDENTIFICATION</scope>
</reference>
<evidence type="ECO:0000259" key="8">
    <source>
        <dbReference type="PROSITE" id="PS50195"/>
    </source>
</evidence>
<comment type="subcellular location">
    <subcellularLocation>
        <location evidence="1">Early endosome membrane</location>
        <topology evidence="1">Peripheral membrane protein</topology>
        <orientation evidence="1">Cytoplasmic side</orientation>
    </subcellularLocation>
</comment>
<evidence type="ECO:0000256" key="4">
    <source>
        <dbReference type="ARBA" id="ARBA00022927"/>
    </source>
</evidence>
<evidence type="ECO:0000256" key="1">
    <source>
        <dbReference type="ARBA" id="ARBA00004469"/>
    </source>
</evidence>
<dbReference type="CTD" id="90203"/>
<dbReference type="InterPro" id="IPR001683">
    <property type="entry name" value="PX_dom"/>
</dbReference>
<dbReference type="Ensembl" id="ENSDLAT00005079141.1">
    <property type="protein sequence ID" value="ENSDLAP00005072981.1"/>
    <property type="gene ID" value="ENSDLAG00005027452.1"/>
</dbReference>
<evidence type="ECO:0000256" key="7">
    <source>
        <dbReference type="SAM" id="MobiDB-lite"/>
    </source>
</evidence>
<dbReference type="GeneTree" id="ENSGT00530000063759"/>
<dbReference type="PANTHER" id="PTHR20939:SF10">
    <property type="entry name" value="SORTING NEXIN-21"/>
    <property type="match status" value="1"/>
</dbReference>
<feature type="compositionally biased region" description="Basic and acidic residues" evidence="7">
    <location>
        <begin position="357"/>
        <end position="385"/>
    </location>
</feature>
<dbReference type="Proteomes" id="UP000694389">
    <property type="component" value="Unassembled WGS sequence"/>
</dbReference>
<dbReference type="GO" id="GO:1901981">
    <property type="term" value="F:phosphatidylinositol phosphate binding"/>
    <property type="evidence" value="ECO:0007669"/>
    <property type="project" value="TreeGrafter"/>
</dbReference>
<feature type="region of interest" description="Disordered" evidence="7">
    <location>
        <begin position="12"/>
        <end position="119"/>
    </location>
</feature>